<dbReference type="AlphaFoldDB" id="A0A5E4PIP4"/>
<feature type="transmembrane region" description="Helical" evidence="25">
    <location>
        <begin position="110"/>
        <end position="128"/>
    </location>
</feature>
<feature type="domain" description="Major facilitator superfamily (MFS) profile" evidence="26">
    <location>
        <begin position="19"/>
        <end position="425"/>
    </location>
</feature>
<feature type="transmembrane region" description="Helical" evidence="25">
    <location>
        <begin position="321"/>
        <end position="346"/>
    </location>
</feature>
<dbReference type="KEGG" id="asip:AQUSIP_21410"/>
<keyword evidence="7" id="KW-0458">Lysosome</keyword>
<protein>
    <recommendedName>
        <fullName evidence="21">Lysosomal dipeptide transporter MFSD1</fullName>
    </recommendedName>
    <alternativeName>
        <fullName evidence="22">Major facilitator superfamily domain-containing protein 1</fullName>
    </alternativeName>
</protein>
<dbReference type="SUPFAM" id="SSF103473">
    <property type="entry name" value="MFS general substrate transporter"/>
    <property type="match status" value="1"/>
</dbReference>
<evidence type="ECO:0000256" key="4">
    <source>
        <dbReference type="ARBA" id="ARBA00022692"/>
    </source>
</evidence>
<dbReference type="PANTHER" id="PTHR23512">
    <property type="entry name" value="MAJOR FACILITATOR SUPERFAMILY DOMAIN-CONTAINING PROTEIN 1"/>
    <property type="match status" value="1"/>
</dbReference>
<evidence type="ECO:0000256" key="3">
    <source>
        <dbReference type="ARBA" id="ARBA00022448"/>
    </source>
</evidence>
<feature type="transmembrane region" description="Helical" evidence="25">
    <location>
        <begin position="85"/>
        <end position="104"/>
    </location>
</feature>
<keyword evidence="6 25" id="KW-0472">Membrane</keyword>
<accession>A0A5E4PIP4</accession>
<comment type="catalytic activity">
    <reaction evidence="12">
        <text>L-lysyl-L-alpha-amino acid(out) = L-lysyl-L-alpha-amino acid(in)</text>
        <dbReference type="Rhea" id="RHEA:79387"/>
        <dbReference type="ChEBI" id="CHEBI:229965"/>
    </reaction>
</comment>
<comment type="catalytic activity">
    <reaction evidence="17">
        <text>L-arginyl-glycine(out) = L-arginyl-glycine(in)</text>
        <dbReference type="Rhea" id="RHEA:79391"/>
        <dbReference type="ChEBI" id="CHEBI:229955"/>
    </reaction>
</comment>
<evidence type="ECO:0000313" key="28">
    <source>
        <dbReference type="Proteomes" id="UP000324194"/>
    </source>
</evidence>
<comment type="catalytic activity">
    <reaction evidence="20">
        <text>L-lysyl-glycine(out) = L-lysyl-glycine(in)</text>
        <dbReference type="Rhea" id="RHEA:79407"/>
        <dbReference type="ChEBI" id="CHEBI:191202"/>
    </reaction>
</comment>
<dbReference type="PANTHER" id="PTHR23512:SF3">
    <property type="entry name" value="MAJOR FACILITATOR SUPERFAMILY DOMAIN-CONTAINING PROTEIN 1"/>
    <property type="match status" value="1"/>
</dbReference>
<comment type="subunit">
    <text evidence="24">Homodimer. Interacts with lysosomal protein GLMP (via lumenal domain); the interaction starts while both proteins are still in the endoplasmic reticulum and is required for stabilization of MFSD1 in lysosomes but has no direct effect on its targeting to lysosomes or transporter activity.</text>
</comment>
<comment type="catalytic activity">
    <reaction evidence="15">
        <text>L-arginyl-L-alpha-amino acid(out) = L-arginyl-L-alpha-amino acid(in)</text>
        <dbReference type="Rhea" id="RHEA:79371"/>
        <dbReference type="ChEBI" id="CHEBI:84315"/>
    </reaction>
</comment>
<evidence type="ECO:0000256" key="20">
    <source>
        <dbReference type="ARBA" id="ARBA00044924"/>
    </source>
</evidence>
<feature type="transmembrane region" description="Helical" evidence="25">
    <location>
        <begin position="400"/>
        <end position="421"/>
    </location>
</feature>
<feature type="transmembrane region" description="Helical" evidence="25">
    <location>
        <begin position="231"/>
        <end position="255"/>
    </location>
</feature>
<evidence type="ECO:0000256" key="13">
    <source>
        <dbReference type="ARBA" id="ARBA00044893"/>
    </source>
</evidence>
<dbReference type="GO" id="GO:0005765">
    <property type="term" value="C:lysosomal membrane"/>
    <property type="evidence" value="ECO:0007669"/>
    <property type="project" value="UniProtKB-SubCell"/>
</dbReference>
<dbReference type="Proteomes" id="UP000324194">
    <property type="component" value="Chromosome 1"/>
</dbReference>
<feature type="transmembrane region" description="Helical" evidence="25">
    <location>
        <begin position="358"/>
        <end position="380"/>
    </location>
</feature>
<keyword evidence="28" id="KW-1185">Reference proteome</keyword>
<evidence type="ECO:0000256" key="17">
    <source>
        <dbReference type="ARBA" id="ARBA00044903"/>
    </source>
</evidence>
<dbReference type="EMBL" id="LR699119">
    <property type="protein sequence ID" value="VVC76814.1"/>
    <property type="molecule type" value="Genomic_DNA"/>
</dbReference>
<dbReference type="GO" id="GO:0022857">
    <property type="term" value="F:transmembrane transporter activity"/>
    <property type="evidence" value="ECO:0007669"/>
    <property type="project" value="InterPro"/>
</dbReference>
<evidence type="ECO:0000256" key="22">
    <source>
        <dbReference type="ARBA" id="ARBA00045018"/>
    </source>
</evidence>
<evidence type="ECO:0000256" key="2">
    <source>
        <dbReference type="ARBA" id="ARBA00008335"/>
    </source>
</evidence>
<comment type="subcellular location">
    <subcellularLocation>
        <location evidence="1">Lysosome membrane</location>
        <topology evidence="1">Multi-pass membrane protein</topology>
    </subcellularLocation>
</comment>
<evidence type="ECO:0000256" key="12">
    <source>
        <dbReference type="ARBA" id="ARBA00044891"/>
    </source>
</evidence>
<comment type="catalytic activity">
    <reaction evidence="10">
        <text>L-alpha-aminoacyl-L-arginine(out) = L-alpha-aminoacyl-L-arginine(in)</text>
        <dbReference type="Rhea" id="RHEA:79367"/>
        <dbReference type="ChEBI" id="CHEBI:229968"/>
    </reaction>
</comment>
<feature type="transmembrane region" description="Helical" evidence="25">
    <location>
        <begin position="12"/>
        <end position="32"/>
    </location>
</feature>
<dbReference type="InterPro" id="IPR036259">
    <property type="entry name" value="MFS_trans_sf"/>
</dbReference>
<evidence type="ECO:0000256" key="23">
    <source>
        <dbReference type="ARBA" id="ARBA00045709"/>
    </source>
</evidence>
<evidence type="ECO:0000256" key="21">
    <source>
        <dbReference type="ARBA" id="ARBA00044985"/>
    </source>
</evidence>
<evidence type="ECO:0000256" key="6">
    <source>
        <dbReference type="ARBA" id="ARBA00023136"/>
    </source>
</evidence>
<evidence type="ECO:0000256" key="16">
    <source>
        <dbReference type="ARBA" id="ARBA00044900"/>
    </source>
</evidence>
<evidence type="ECO:0000256" key="19">
    <source>
        <dbReference type="ARBA" id="ARBA00044919"/>
    </source>
</evidence>
<comment type="function">
    <text evidence="23">Lysosomal dipeptide uniporter that selectively exports lysine, arginine or histidine-containing dipeptides with a net positive charge from the lysosome lumen into the cytosol. Could play a role in a specific type of protein O-glycosylation indirectly regulating macrophages migration and tissue invasion. Also essential for liver homeostasis.</text>
</comment>
<organism evidence="27 28">
    <name type="scientific">Aquicella siphonis</name>
    <dbReference type="NCBI Taxonomy" id="254247"/>
    <lineage>
        <taxon>Bacteria</taxon>
        <taxon>Pseudomonadati</taxon>
        <taxon>Pseudomonadota</taxon>
        <taxon>Gammaproteobacteria</taxon>
        <taxon>Legionellales</taxon>
        <taxon>Coxiellaceae</taxon>
        <taxon>Aquicella</taxon>
    </lineage>
</organism>
<feature type="transmembrane region" description="Helical" evidence="25">
    <location>
        <begin position="52"/>
        <end position="73"/>
    </location>
</feature>
<sequence>MSDRHTHEKTVHTRLAWIVTLTASLFFFYEFIQMNLFNAINEQLREAYHLDAVQLGQLFSMYFYANFICLFPAGNLLDRFSTRKILIFAISLCTLGTFIFSMASTYWVAAAGRFMVGAGASFCFLSCIRIASRWFAPRRMAFVTGVVVTMAMLGGLVAQTPFEWLTQYLGSWRHALYVNTGLGVVILLVTILIVQDRPPDAQEEAKTDHLQLKELGLWRCIKLAALNPQNWLGGFYTALINLPVFVLGGLWGILYLTQVHHVSHEQASYATTLFFVGVIAGSLLYGWISDHIERRVIPMIAGAVLSLVVMGILMYAPGLSIWSLVFLFFLIGLVTSSQVLTYPLIAELNPIYLTSTSVSIDSLCIMASGFIIPPFFGWLMERSGTHEMINGVSIYTAADFNQAMLIMPVAFVAALIITFFMRETFCRSQA</sequence>
<feature type="transmembrane region" description="Helical" evidence="25">
    <location>
        <begin position="140"/>
        <end position="162"/>
    </location>
</feature>
<dbReference type="Pfam" id="PF07690">
    <property type="entry name" value="MFS_1"/>
    <property type="match status" value="2"/>
</dbReference>
<dbReference type="OrthoDB" id="5620971at2"/>
<comment type="catalytic activity">
    <reaction evidence="14">
        <text>L-aspartyl-L-lysine(out) = L-aspartyl-L-lysine(in)</text>
        <dbReference type="Rhea" id="RHEA:79411"/>
        <dbReference type="ChEBI" id="CHEBI:229953"/>
    </reaction>
</comment>
<evidence type="ECO:0000313" key="27">
    <source>
        <dbReference type="EMBL" id="VVC76814.1"/>
    </source>
</evidence>
<evidence type="ECO:0000256" key="10">
    <source>
        <dbReference type="ARBA" id="ARBA00044881"/>
    </source>
</evidence>
<dbReference type="InterPro" id="IPR052187">
    <property type="entry name" value="MFSD1"/>
</dbReference>
<evidence type="ECO:0000256" key="15">
    <source>
        <dbReference type="ARBA" id="ARBA00044899"/>
    </source>
</evidence>
<feature type="transmembrane region" description="Helical" evidence="25">
    <location>
        <begin position="295"/>
        <end position="315"/>
    </location>
</feature>
<comment type="similarity">
    <text evidence="2">Belongs to the major facilitator superfamily.</text>
</comment>
<gene>
    <name evidence="27" type="primary">dgoT</name>
    <name evidence="27" type="ORF">AQUSIP_21410</name>
</gene>
<keyword evidence="5 25" id="KW-1133">Transmembrane helix</keyword>
<comment type="catalytic activity">
    <reaction evidence="9">
        <text>L-histidyl-glycine(out) = L-histidyl-glycine(in)</text>
        <dbReference type="Rhea" id="RHEA:79395"/>
        <dbReference type="ChEBI" id="CHEBI:229957"/>
    </reaction>
</comment>
<dbReference type="Gene3D" id="1.20.1250.20">
    <property type="entry name" value="MFS general substrate transporter like domains"/>
    <property type="match status" value="2"/>
</dbReference>
<keyword evidence="4 25" id="KW-0812">Transmembrane</keyword>
<evidence type="ECO:0000256" key="1">
    <source>
        <dbReference type="ARBA" id="ARBA00004155"/>
    </source>
</evidence>
<evidence type="ECO:0000256" key="24">
    <source>
        <dbReference type="ARBA" id="ARBA00046376"/>
    </source>
</evidence>
<evidence type="ECO:0000256" key="8">
    <source>
        <dbReference type="ARBA" id="ARBA00044876"/>
    </source>
</evidence>
<name>A0A5E4PIP4_9COXI</name>
<evidence type="ECO:0000256" key="14">
    <source>
        <dbReference type="ARBA" id="ARBA00044898"/>
    </source>
</evidence>
<feature type="transmembrane region" description="Helical" evidence="25">
    <location>
        <begin position="174"/>
        <end position="194"/>
    </location>
</feature>
<evidence type="ECO:0000259" key="26">
    <source>
        <dbReference type="PROSITE" id="PS50850"/>
    </source>
</evidence>
<comment type="catalytic activity">
    <reaction evidence="11">
        <text>L-alpha-aminoacyl-L-histidine(out) = L-alpha-aminoacyl-L-histidine(in)</text>
        <dbReference type="Rhea" id="RHEA:79375"/>
        <dbReference type="ChEBI" id="CHEBI:229967"/>
    </reaction>
</comment>
<dbReference type="InterPro" id="IPR020846">
    <property type="entry name" value="MFS_dom"/>
</dbReference>
<dbReference type="PROSITE" id="PS50850">
    <property type="entry name" value="MFS"/>
    <property type="match status" value="1"/>
</dbReference>
<comment type="catalytic activity">
    <reaction evidence="18">
        <text>L-histidyl-L-alpha-amino acid(out) = L-histidyl-L-alpha-amino acid(in)</text>
        <dbReference type="Rhea" id="RHEA:79379"/>
        <dbReference type="ChEBI" id="CHEBI:229964"/>
    </reaction>
</comment>
<evidence type="ECO:0000256" key="9">
    <source>
        <dbReference type="ARBA" id="ARBA00044878"/>
    </source>
</evidence>
<comment type="catalytic activity">
    <reaction evidence="13">
        <text>L-alpha-aminoacyl-L-lysine(out) = L-alpha-aminoacyl-L-lysine(in)</text>
        <dbReference type="Rhea" id="RHEA:79383"/>
        <dbReference type="ChEBI" id="CHEBI:229966"/>
    </reaction>
</comment>
<dbReference type="RefSeq" id="WP_148340104.1">
    <property type="nucleotide sequence ID" value="NZ_LR699119.1"/>
</dbReference>
<comment type="catalytic activity">
    <reaction evidence="19">
        <text>L-alanyl-L-lysine(out) = L-alanyl-L-lysine(in)</text>
        <dbReference type="Rhea" id="RHEA:79415"/>
        <dbReference type="ChEBI" id="CHEBI:192470"/>
    </reaction>
</comment>
<evidence type="ECO:0000256" key="7">
    <source>
        <dbReference type="ARBA" id="ARBA00023228"/>
    </source>
</evidence>
<evidence type="ECO:0000256" key="11">
    <source>
        <dbReference type="ARBA" id="ARBA00044884"/>
    </source>
</evidence>
<comment type="catalytic activity">
    <reaction evidence="16">
        <text>L-lysyl-L-lysine(out) = L-lysyl-L-lysine(in)</text>
        <dbReference type="Rhea" id="RHEA:79403"/>
        <dbReference type="ChEBI" id="CHEBI:229956"/>
    </reaction>
</comment>
<reference evidence="27 28" key="1">
    <citation type="submission" date="2019-08" db="EMBL/GenBank/DDBJ databases">
        <authorList>
            <person name="Guy L."/>
        </authorList>
    </citation>
    <scope>NUCLEOTIDE SEQUENCE [LARGE SCALE GENOMIC DNA]</scope>
    <source>
        <strain evidence="27 28">SGT-108</strain>
    </source>
</reference>
<keyword evidence="3" id="KW-0813">Transport</keyword>
<dbReference type="InterPro" id="IPR011701">
    <property type="entry name" value="MFS"/>
</dbReference>
<proteinExistence type="inferred from homology"/>
<evidence type="ECO:0000256" key="18">
    <source>
        <dbReference type="ARBA" id="ARBA00044912"/>
    </source>
</evidence>
<comment type="catalytic activity">
    <reaction evidence="8">
        <text>L-lysyl-L-alanine(out) = L-lysyl-L-alanine(in)</text>
        <dbReference type="Rhea" id="RHEA:79399"/>
        <dbReference type="ChEBI" id="CHEBI:229954"/>
    </reaction>
</comment>
<evidence type="ECO:0000256" key="25">
    <source>
        <dbReference type="SAM" id="Phobius"/>
    </source>
</evidence>
<evidence type="ECO:0000256" key="5">
    <source>
        <dbReference type="ARBA" id="ARBA00022989"/>
    </source>
</evidence>
<feature type="transmembrane region" description="Helical" evidence="25">
    <location>
        <begin position="267"/>
        <end position="288"/>
    </location>
</feature>